<dbReference type="KEGG" id="ctm:Cabther_A1515"/>
<dbReference type="PANTHER" id="PTHR43806">
    <property type="entry name" value="PEPTIDASE S8"/>
    <property type="match status" value="1"/>
</dbReference>
<protein>
    <submittedName>
        <fullName evidence="9">Conserved repeat domain protein</fullName>
    </submittedName>
</protein>
<dbReference type="PANTHER" id="PTHR43806:SF11">
    <property type="entry name" value="CEREVISIN-RELATED"/>
    <property type="match status" value="1"/>
</dbReference>
<dbReference type="CDD" id="cd04842">
    <property type="entry name" value="Peptidases_S8_Kp43_protease"/>
    <property type="match status" value="1"/>
</dbReference>
<dbReference type="Gene3D" id="2.60.120.200">
    <property type="match status" value="1"/>
</dbReference>
<dbReference type="Gene3D" id="2.60.120.380">
    <property type="match status" value="1"/>
</dbReference>
<keyword evidence="4 5" id="KW-0720">Serine protease</keyword>
<dbReference type="InterPro" id="IPR023828">
    <property type="entry name" value="Peptidase_S8_Ser-AS"/>
</dbReference>
<sequence>MNDITSSPPAERPRRRSGWRRLLPLVVAATVLVTGIVVTFRMPLTRAAGRAQLTAGKFNLSNVRELSVAGDRVKLRIESDAPMPEAMRSAKVISEYEGFRVVEVSEREAAQLADAPGVTQRNDFNYVYLNAVEINTTSPAAQSLRGQQELVDGVGMRLVQFAGPIQPAWVRMLEATGVQIVTAVPSNAYLVYGNAKSFAALNAMMQRTQVVQWDSPFYGLFKVHPSAIPGSKQYIDTNGEYQVQLFADQQGNRGTFELLREIGARQIAGSQAWGPYVNLFIKMSPDYLADVANRPDVVSIHPNVEVKKLDERQNMIVAGNITGNNPNQGNYLALLASWGFMQAQFNASGFVVDVVDDGADRNLPPGDPGTVPVNSNAGPVPARHFCLWQGGDLGSTSRFIYKGVWSTQVPGLGPDQGEGRSGHGQLNMSIVGGFVPDSFDPGGTRVHRDPQGFRYGLGVAPFVRMANSVIFDPNFRFPDFNNMLAAGYNNGARITSNSWGANTAGGYNLNSQTYDARTRDADTGTAGNQQLLMVFAAGNSGPGAQTVGAPGTAKNVITVGAAENVHSHATANGGNNAAGNDGCGIPDTGADSANDMIGFSSRGPCQDGRRKPDIVAPGTHVTGMTYVAIGSDPVSPPDNLGAADPNFRADGVCALPGGGTAGSPNNFFPFSPAQRWYTTSSGTSHSCPAVAGGAALVYQQFINNPPYIGAHRTPSGSAPPSPAMVKAYLMNSARYMTGVGANDTLWSNSQGMGMMNLGTAFNGVQRIIRDQVPADRFTATGQERVFTGKVVNGTAPFRVTLAWTDAPGPTTGNAYLNDLDLEVTIGGNLYRGNVFSGANSVTGGTADFRNNVESVFLPPFPDGTPFLVRVRAANIIAQADPTVSGNNQDFALVVHNGQPATTIPVITGVSATLTAESCAPNNGVPDQNETVTYNITLRNDGTAPTNGNLIATLAPSGGVGTIGGTNPQNYGTLPVGASATRPFTFTVNGLCGTTLTMTLNLSDGSGSLGTATFSFQIGTPNNVLTQNFDTVTPPALPAGWTATNASGPAPLWVTSTVTPDTAPNCAFVDNPAVVSDKRLDTPPINLTTNQARLTFRNNFSFEAPNYDGGVLEISINGGPFQDILAAGGSFVTGGYNGTVSNCCSNPIGNRQAWIGSSGGYITTTVNLPGSGPRTVVLRFRMGSDTVISAPGWRIDTLTVQDGFQCCGIVTAPNVTFTGQTTTELPGTLNSDGDGFFEPCETLQSAITVTNVGGSTATTAIATITSPTTGVTIVSGSTANLGPLAPGGSATGNVTFKLLPTFVPGTTVTINVSVAFGPGGPSPSTASYTVATGCPLTPGGTFTFSNPAPITIPASGTSGPAAPYPSTINVSGITAPITKVTVTINDFNHTWPNDVGVALRGPGGQICVLFNNAIGGSGGVTNRTYTFDQAFPPLPTSGFPPSGTYGPNNNSATRTFAAPLPPPPYNSNLNIFNGLSGASVNGTWELFVQDFAGGDTGNINGGWSITIQTGTLNCFTTACLTNVNSQVQMLIYPSATTALFGCPGYPLQATLVGLLTNIGAAPLSNIAIQVTGLGFPDFTNPNAVILASPNPHRLASADDYFGPCAYTGGQAGSIQTTLNGQPPVGTGVPISPLAAGQSTSVFFRVRVPSTGPIRLLVNVLAIVGPVSTTESVETQRQVIRTMVIDVVPDADGKLTARVVRDEPVTPKAASGEDATATTPARTPVVMAPGRRR</sequence>
<evidence type="ECO:0000256" key="5">
    <source>
        <dbReference type="PROSITE-ProRule" id="PRU01240"/>
    </source>
</evidence>
<dbReference type="GO" id="GO:0006508">
    <property type="term" value="P:proteolysis"/>
    <property type="evidence" value="ECO:0007669"/>
    <property type="project" value="UniProtKB-KW"/>
</dbReference>
<dbReference type="InterPro" id="IPR002884">
    <property type="entry name" value="P_dom"/>
</dbReference>
<dbReference type="EMBL" id="CP002514">
    <property type="protein sequence ID" value="AEP12265.1"/>
    <property type="molecule type" value="Genomic_DNA"/>
</dbReference>
<dbReference type="InterPro" id="IPR008979">
    <property type="entry name" value="Galactose-bd-like_sf"/>
</dbReference>
<evidence type="ECO:0000259" key="8">
    <source>
        <dbReference type="PROSITE" id="PS51829"/>
    </source>
</evidence>
<keyword evidence="7" id="KW-0812">Transmembrane</keyword>
<evidence type="ECO:0000256" key="4">
    <source>
        <dbReference type="ARBA" id="ARBA00022825"/>
    </source>
</evidence>
<dbReference type="Pfam" id="PF00082">
    <property type="entry name" value="Peptidase_S8"/>
    <property type="match status" value="1"/>
</dbReference>
<keyword evidence="10" id="KW-1185">Reference proteome</keyword>
<evidence type="ECO:0000313" key="9">
    <source>
        <dbReference type="EMBL" id="AEP12265.1"/>
    </source>
</evidence>
<dbReference type="GO" id="GO:0004252">
    <property type="term" value="F:serine-type endopeptidase activity"/>
    <property type="evidence" value="ECO:0007669"/>
    <property type="project" value="UniProtKB-UniRule"/>
</dbReference>
<feature type="active site" description="Charge relay system" evidence="5">
    <location>
        <position position="684"/>
    </location>
</feature>
<organism evidence="9 10">
    <name type="scientific">Chloracidobacterium thermophilum (strain B)</name>
    <dbReference type="NCBI Taxonomy" id="981222"/>
    <lineage>
        <taxon>Bacteria</taxon>
        <taxon>Pseudomonadati</taxon>
        <taxon>Acidobacteriota</taxon>
        <taxon>Terriglobia</taxon>
        <taxon>Terriglobales</taxon>
        <taxon>Acidobacteriaceae</taxon>
        <taxon>Chloracidobacterium</taxon>
    </lineage>
</organism>
<dbReference type="Proteomes" id="UP000006791">
    <property type="component" value="Chromosome 1"/>
</dbReference>
<keyword evidence="7" id="KW-1133">Transmembrane helix</keyword>
<dbReference type="Gene3D" id="3.40.50.200">
    <property type="entry name" value="Peptidase S8/S53 domain"/>
    <property type="match status" value="1"/>
</dbReference>
<dbReference type="RefSeq" id="WP_014100002.1">
    <property type="nucleotide sequence ID" value="NC_016024.1"/>
</dbReference>
<dbReference type="PROSITE" id="PS51829">
    <property type="entry name" value="P_HOMO_B"/>
    <property type="match status" value="1"/>
</dbReference>
<dbReference type="GO" id="GO:0005615">
    <property type="term" value="C:extracellular space"/>
    <property type="evidence" value="ECO:0007669"/>
    <property type="project" value="TreeGrafter"/>
</dbReference>
<feature type="domain" description="P/Homo B" evidence="8">
    <location>
        <begin position="1332"/>
        <end position="1513"/>
    </location>
</feature>
<feature type="region of interest" description="Disordered" evidence="6">
    <location>
        <begin position="1701"/>
        <end position="1731"/>
    </location>
</feature>
<dbReference type="PROSITE" id="PS00138">
    <property type="entry name" value="SUBTILASE_SER"/>
    <property type="match status" value="1"/>
</dbReference>
<dbReference type="OrthoDB" id="9762689at2"/>
<keyword evidence="7" id="KW-0472">Membrane</keyword>
<evidence type="ECO:0000256" key="6">
    <source>
        <dbReference type="SAM" id="MobiDB-lite"/>
    </source>
</evidence>
<feature type="compositionally biased region" description="Low complexity" evidence="6">
    <location>
        <begin position="1713"/>
        <end position="1731"/>
    </location>
</feature>
<dbReference type="Gene3D" id="2.60.120.260">
    <property type="entry name" value="Galactose-binding domain-like"/>
    <property type="match status" value="1"/>
</dbReference>
<evidence type="ECO:0000313" key="10">
    <source>
        <dbReference type="Proteomes" id="UP000006791"/>
    </source>
</evidence>
<feature type="transmembrane region" description="Helical" evidence="7">
    <location>
        <begin position="22"/>
        <end position="44"/>
    </location>
</feature>
<evidence type="ECO:0000256" key="7">
    <source>
        <dbReference type="SAM" id="Phobius"/>
    </source>
</evidence>
<dbReference type="InterPro" id="IPR050131">
    <property type="entry name" value="Peptidase_S8_subtilisin-like"/>
</dbReference>
<dbReference type="InterPro" id="IPR000209">
    <property type="entry name" value="Peptidase_S8/S53_dom"/>
</dbReference>
<feature type="active site" description="Charge relay system" evidence="5">
    <location>
        <position position="356"/>
    </location>
</feature>
<keyword evidence="2 5" id="KW-0645">Protease</keyword>
<dbReference type="PROSITE" id="PS51892">
    <property type="entry name" value="SUBTILASE"/>
    <property type="match status" value="1"/>
</dbReference>
<proteinExistence type="inferred from homology"/>
<dbReference type="STRING" id="981222.Cabther_A1515"/>
<dbReference type="InterPro" id="IPR036852">
    <property type="entry name" value="Peptidase_S8/S53_dom_sf"/>
</dbReference>
<dbReference type="SUPFAM" id="SSF49785">
    <property type="entry name" value="Galactose-binding domain-like"/>
    <property type="match status" value="1"/>
</dbReference>
<dbReference type="HOGENOM" id="CLU_239961_0_0_0"/>
<evidence type="ECO:0000256" key="2">
    <source>
        <dbReference type="ARBA" id="ARBA00022670"/>
    </source>
</evidence>
<evidence type="ECO:0000256" key="3">
    <source>
        <dbReference type="ARBA" id="ARBA00022801"/>
    </source>
</evidence>
<reference evidence="9 10" key="1">
    <citation type="journal article" date="2012" name="Environ. Microbiol.">
        <title>Complete genome of Candidatus Chloracidobacterium thermophilum, a chlorophyll-based photoheterotroph belonging to the phylum Acidobacteria.</title>
        <authorList>
            <person name="Garcia Costas A.M."/>
            <person name="Liu Z."/>
            <person name="Tomsho L.P."/>
            <person name="Schuster S.C."/>
            <person name="Ward D.M."/>
            <person name="Bryant D.A."/>
        </authorList>
    </citation>
    <scope>NUCLEOTIDE SEQUENCE [LARGE SCALE GENOMIC DNA]</scope>
    <source>
        <strain evidence="9 10">B</strain>
    </source>
</reference>
<dbReference type="SUPFAM" id="SSF52743">
    <property type="entry name" value="Subtilisin-like"/>
    <property type="match status" value="1"/>
</dbReference>
<comment type="similarity">
    <text evidence="1 5">Belongs to the peptidase S8 family.</text>
</comment>
<name>G2LIP7_CHLTF</name>
<gene>
    <name evidence="9" type="ordered locus">Cabther_A1515</name>
</gene>
<accession>G2LIP7</accession>
<feature type="active site" description="Charge relay system" evidence="5">
    <location>
        <position position="423"/>
    </location>
</feature>
<keyword evidence="3 5" id="KW-0378">Hydrolase</keyword>
<evidence type="ECO:0000256" key="1">
    <source>
        <dbReference type="ARBA" id="ARBA00011073"/>
    </source>
</evidence>
<dbReference type="InterPro" id="IPR034058">
    <property type="entry name" value="TagA/B/C/D_pept_dom"/>
</dbReference>